<evidence type="ECO:0000313" key="1">
    <source>
        <dbReference type="EMBL" id="TDO15208.1"/>
    </source>
</evidence>
<keyword evidence="2" id="KW-1185">Reference proteome</keyword>
<dbReference type="Proteomes" id="UP000295150">
    <property type="component" value="Unassembled WGS sequence"/>
</dbReference>
<reference evidence="1 2" key="1">
    <citation type="submission" date="2019-03" db="EMBL/GenBank/DDBJ databases">
        <title>Freshwater and sediment microbial communities from various areas in North America, analyzing microbe dynamics in response to fracking.</title>
        <authorList>
            <person name="Lamendella R."/>
        </authorList>
    </citation>
    <scope>NUCLEOTIDE SEQUENCE [LARGE SCALE GENOMIC DNA]</scope>
    <source>
        <strain evidence="1 2">1_TX</strain>
    </source>
</reference>
<protein>
    <submittedName>
        <fullName evidence="1">Uncharacterized protein</fullName>
    </submittedName>
</protein>
<proteinExistence type="predicted"/>
<sequence>MLSAKVQLILVAERQSVGEGDLPCGRHAETCSTTKGERHA</sequence>
<organism evidence="1 2">
    <name type="scientific">Halomonas ventosae</name>
    <dbReference type="NCBI Taxonomy" id="229007"/>
    <lineage>
        <taxon>Bacteria</taxon>
        <taxon>Pseudomonadati</taxon>
        <taxon>Pseudomonadota</taxon>
        <taxon>Gammaproteobacteria</taxon>
        <taxon>Oceanospirillales</taxon>
        <taxon>Halomonadaceae</taxon>
        <taxon>Halomonas</taxon>
    </lineage>
</organism>
<gene>
    <name evidence="1" type="ORF">DFO68_10239</name>
</gene>
<dbReference type="AlphaFoldDB" id="A0A4R6I2L0"/>
<comment type="caution">
    <text evidence="1">The sequence shown here is derived from an EMBL/GenBank/DDBJ whole genome shotgun (WGS) entry which is preliminary data.</text>
</comment>
<dbReference type="EMBL" id="SNWH01000002">
    <property type="protein sequence ID" value="TDO15208.1"/>
    <property type="molecule type" value="Genomic_DNA"/>
</dbReference>
<name>A0A4R6I2L0_9GAMM</name>
<evidence type="ECO:0000313" key="2">
    <source>
        <dbReference type="Proteomes" id="UP000295150"/>
    </source>
</evidence>
<accession>A0A4R6I2L0</accession>